<organism evidence="3 4">
    <name type="scientific">Aquipseudomonas alcaligenes (strain ATCC 14909 / DSM 50342 / CCUG 1425 / JCM 20561 / NBRC 14159 / NCIMB 9945 / NCTC 10367 / 1577)</name>
    <name type="common">Pseudomonas alcaligenes</name>
    <dbReference type="NCBI Taxonomy" id="1215092"/>
    <lineage>
        <taxon>Bacteria</taxon>
        <taxon>Pseudomonadati</taxon>
        <taxon>Pseudomonadota</taxon>
        <taxon>Gammaproteobacteria</taxon>
        <taxon>Pseudomonadales</taxon>
        <taxon>Pseudomonadaceae</taxon>
        <taxon>Aquipseudomonas</taxon>
    </lineage>
</organism>
<comment type="caution">
    <text evidence="3">The sequence shown here is derived from an EMBL/GenBank/DDBJ whole genome shotgun (WGS) entry which is preliminary data.</text>
</comment>
<accession>U3B581</accession>
<dbReference type="eggNOG" id="COG0419">
    <property type="taxonomic scope" value="Bacteria"/>
</dbReference>
<dbReference type="GO" id="GO:0006302">
    <property type="term" value="P:double-strand break repair"/>
    <property type="evidence" value="ECO:0007669"/>
    <property type="project" value="InterPro"/>
</dbReference>
<dbReference type="GO" id="GO:0016887">
    <property type="term" value="F:ATP hydrolysis activity"/>
    <property type="evidence" value="ECO:0007669"/>
    <property type="project" value="InterPro"/>
</dbReference>
<dbReference type="OrthoDB" id="9815944at2"/>
<dbReference type="InterPro" id="IPR027417">
    <property type="entry name" value="P-loop_NTPase"/>
</dbReference>
<dbReference type="Pfam" id="PF13476">
    <property type="entry name" value="AAA_23"/>
    <property type="match status" value="1"/>
</dbReference>
<name>U3B581_AQUA1</name>
<dbReference type="EMBL" id="BATI01000009">
    <property type="protein sequence ID" value="GAD62058.1"/>
    <property type="molecule type" value="Genomic_DNA"/>
</dbReference>
<keyword evidence="1" id="KW-0175">Coiled coil</keyword>
<evidence type="ECO:0000259" key="2">
    <source>
        <dbReference type="Pfam" id="PF13476"/>
    </source>
</evidence>
<evidence type="ECO:0000313" key="4">
    <source>
        <dbReference type="Proteomes" id="UP000016560"/>
    </source>
</evidence>
<feature type="coiled-coil region" evidence="1">
    <location>
        <begin position="338"/>
        <end position="398"/>
    </location>
</feature>
<feature type="domain" description="Rad50/SbcC-type AAA" evidence="2">
    <location>
        <begin position="6"/>
        <end position="74"/>
    </location>
</feature>
<dbReference type="PANTHER" id="PTHR32114:SF2">
    <property type="entry name" value="ABC TRANSPORTER ABCH.3"/>
    <property type="match status" value="1"/>
</dbReference>
<reference evidence="3" key="1">
    <citation type="submission" date="2024-09" db="EMBL/GenBank/DDBJ databases">
        <title>Whole genome shotgun sequence of Pseudomonas alcaligenes NBRC 14159.</title>
        <authorList>
            <person name="Yoshida I."/>
            <person name="Hosoyama A."/>
            <person name="Tsuchikane K."/>
            <person name="Noguchi M."/>
            <person name="Hirakata S."/>
            <person name="Ando Y."/>
            <person name="Ohji S."/>
            <person name="Yamazoe A."/>
            <person name="Yamazaki S."/>
            <person name="Fujita N."/>
        </authorList>
    </citation>
    <scope>NUCLEOTIDE SEQUENCE</scope>
    <source>
        <strain evidence="3">NBRC 14159</strain>
    </source>
</reference>
<dbReference type="Proteomes" id="UP000016560">
    <property type="component" value="Unassembled WGS sequence"/>
</dbReference>
<evidence type="ECO:0000313" key="3">
    <source>
        <dbReference type="EMBL" id="GAD62058.1"/>
    </source>
</evidence>
<proteinExistence type="predicted"/>
<dbReference type="RefSeq" id="WP_021700148.1">
    <property type="nucleotide sequence ID" value="NZ_BATI01000009.1"/>
</dbReference>
<sequence>MRVASITASNFQGLRHAALVVSEPVLLVSGDNGAGKSSLLDAIAMAFTGEPRRVALKKEIGQLVTEGQTKGEAHVVWLDQEGEEQTSWVMLPKGKTAPLLDEPYLPYVLDASRFTSIDSKERRRVLFDLAGATASPNEVAKRLLARGADAALVEKIKPMMRAGFPAAVDQAKEYASEERGAWRTITGETYGSEKAENWEPEALQAEVTQAQVDEAKARADTLQADLDEANQVLGGHKAAAQAADQRQQTLANLRGIAGLLQRRRDKLAADQSRVDEWAPKVAEAQRAASGEPAHDPLECPHCAGLLQLNGTELVAYVQPELVADPEAGKRLIEYSGYLESAQRAVANSQRDVAESEQAVARVAEMEAEAAAIPSPEAIANAETTIASIRQDRDRASAAHQALQDALALSTGREELIKKAAAHHAAVKAWSVIAAALAPDGIPGEILAEALTPINTMLASMAAAAKWQEVKVTDDGEITYGGRLYGLLSESEQWRCDALLAVAIAHLSGLRLVTLDRFDVLQPSARPQILSLLRTLTQGGELETAILAGTMKEALPKVPSGIQQVWIAGGQIAAPVSAAA</sequence>
<keyword evidence="4" id="KW-1185">Reference proteome</keyword>
<dbReference type="Gene3D" id="3.40.50.300">
    <property type="entry name" value="P-loop containing nucleotide triphosphate hydrolases"/>
    <property type="match status" value="1"/>
</dbReference>
<protein>
    <recommendedName>
        <fullName evidence="2">Rad50/SbcC-type AAA domain-containing protein</fullName>
    </recommendedName>
</protein>
<feature type="coiled-coil region" evidence="1">
    <location>
        <begin position="205"/>
        <end position="232"/>
    </location>
</feature>
<gene>
    <name evidence="3" type="ORF">PA6_009_00640</name>
</gene>
<dbReference type="InterPro" id="IPR038729">
    <property type="entry name" value="Rad50/SbcC_AAA"/>
</dbReference>
<dbReference type="AlphaFoldDB" id="U3B581"/>
<dbReference type="PANTHER" id="PTHR32114">
    <property type="entry name" value="ABC TRANSPORTER ABCH.3"/>
    <property type="match status" value="1"/>
</dbReference>
<evidence type="ECO:0000256" key="1">
    <source>
        <dbReference type="SAM" id="Coils"/>
    </source>
</evidence>
<dbReference type="SUPFAM" id="SSF52540">
    <property type="entry name" value="P-loop containing nucleoside triphosphate hydrolases"/>
    <property type="match status" value="1"/>
</dbReference>